<organism evidence="2 3">
    <name type="scientific">Leeia speluncae</name>
    <dbReference type="NCBI Taxonomy" id="2884804"/>
    <lineage>
        <taxon>Bacteria</taxon>
        <taxon>Pseudomonadati</taxon>
        <taxon>Pseudomonadota</taxon>
        <taxon>Betaproteobacteria</taxon>
        <taxon>Neisseriales</taxon>
        <taxon>Leeiaceae</taxon>
        <taxon>Leeia</taxon>
    </lineage>
</organism>
<dbReference type="EMBL" id="JAJBZT010000008">
    <property type="protein sequence ID" value="MCB6184677.1"/>
    <property type="molecule type" value="Genomic_DNA"/>
</dbReference>
<dbReference type="RefSeq" id="WP_227181485.1">
    <property type="nucleotide sequence ID" value="NZ_JAJBZT010000008.1"/>
</dbReference>
<dbReference type="SUPFAM" id="SSF54909">
    <property type="entry name" value="Dimeric alpha+beta barrel"/>
    <property type="match status" value="1"/>
</dbReference>
<feature type="domain" description="NIPSNAP" evidence="1">
    <location>
        <begin position="4"/>
        <end position="99"/>
    </location>
</feature>
<dbReference type="InterPro" id="IPR011008">
    <property type="entry name" value="Dimeric_a/b-barrel"/>
</dbReference>
<evidence type="ECO:0000313" key="3">
    <source>
        <dbReference type="Proteomes" id="UP001165395"/>
    </source>
</evidence>
<name>A0ABS8D981_9NEIS</name>
<protein>
    <submittedName>
        <fullName evidence="2">NIPSNAP family protein</fullName>
    </submittedName>
</protein>
<dbReference type="Pfam" id="PF07978">
    <property type="entry name" value="NIPSNAP"/>
    <property type="match status" value="1"/>
</dbReference>
<comment type="caution">
    <text evidence="2">The sequence shown here is derived from an EMBL/GenBank/DDBJ whole genome shotgun (WGS) entry which is preliminary data.</text>
</comment>
<sequence length="193" mass="21794">MIHELREYTMPIENWPGYIDAFQNVAHPIRGDNFGAFIGSWCSPATASIRFYHLWQFDSLNDRAEKRAALAKIPEWTNTFLPLAWKNVNSQLVSILNPVEVLASEVMSSTGLYLYKIQTKLGKAGSLTKLLAEDSNFRLATIGLWTCEFPDPNAVIVLSKSHTLMDRLSEHEAGSIVRDYQVNQLKPVNQPTL</sequence>
<proteinExistence type="predicted"/>
<evidence type="ECO:0000259" key="1">
    <source>
        <dbReference type="Pfam" id="PF07978"/>
    </source>
</evidence>
<dbReference type="Proteomes" id="UP001165395">
    <property type="component" value="Unassembled WGS sequence"/>
</dbReference>
<dbReference type="Gene3D" id="3.30.70.100">
    <property type="match status" value="1"/>
</dbReference>
<reference evidence="2" key="1">
    <citation type="submission" date="2021-10" db="EMBL/GenBank/DDBJ databases">
        <title>The complete genome sequence of Leeia sp. TBRC 13508.</title>
        <authorList>
            <person name="Charoenyingcharoen P."/>
            <person name="Yukphan P."/>
        </authorList>
    </citation>
    <scope>NUCLEOTIDE SEQUENCE</scope>
    <source>
        <strain evidence="2">TBRC 13508</strain>
    </source>
</reference>
<accession>A0ABS8D981</accession>
<dbReference type="InterPro" id="IPR012577">
    <property type="entry name" value="NIPSNAP"/>
</dbReference>
<gene>
    <name evidence="2" type="ORF">LIN78_14105</name>
</gene>
<keyword evidence="3" id="KW-1185">Reference proteome</keyword>
<evidence type="ECO:0000313" key="2">
    <source>
        <dbReference type="EMBL" id="MCB6184677.1"/>
    </source>
</evidence>